<evidence type="ECO:0000313" key="4">
    <source>
        <dbReference type="EMBL" id="MBK1881800.1"/>
    </source>
</evidence>
<dbReference type="Proteomes" id="UP000603141">
    <property type="component" value="Unassembled WGS sequence"/>
</dbReference>
<evidence type="ECO:0000313" key="5">
    <source>
        <dbReference type="Proteomes" id="UP000603141"/>
    </source>
</evidence>
<dbReference type="InterPro" id="IPR050563">
    <property type="entry name" value="4-hydroxybenzoyl-CoA_TE"/>
</dbReference>
<keyword evidence="5" id="KW-1185">Reference proteome</keyword>
<dbReference type="SUPFAM" id="SSF54637">
    <property type="entry name" value="Thioesterase/thiol ester dehydrase-isomerase"/>
    <property type="match status" value="1"/>
</dbReference>
<dbReference type="Pfam" id="PF03061">
    <property type="entry name" value="4HBT"/>
    <property type="match status" value="1"/>
</dbReference>
<name>A0A934S248_9BACT</name>
<dbReference type="Gene3D" id="3.10.129.10">
    <property type="entry name" value="Hotdog Thioesterase"/>
    <property type="match status" value="1"/>
</dbReference>
<evidence type="ECO:0000256" key="2">
    <source>
        <dbReference type="ARBA" id="ARBA00022801"/>
    </source>
</evidence>
<dbReference type="PANTHER" id="PTHR31793">
    <property type="entry name" value="4-HYDROXYBENZOYL-COA THIOESTERASE FAMILY MEMBER"/>
    <property type="match status" value="1"/>
</dbReference>
<gene>
    <name evidence="4" type="ORF">JIN85_05205</name>
</gene>
<accession>A0A934S248</accession>
<dbReference type="GO" id="GO:0047617">
    <property type="term" value="F:fatty acyl-CoA hydrolase activity"/>
    <property type="evidence" value="ECO:0007669"/>
    <property type="project" value="TreeGrafter"/>
</dbReference>
<dbReference type="AlphaFoldDB" id="A0A934S248"/>
<dbReference type="CDD" id="cd00586">
    <property type="entry name" value="4HBT"/>
    <property type="match status" value="1"/>
</dbReference>
<keyword evidence="2" id="KW-0378">Hydrolase</keyword>
<dbReference type="InterPro" id="IPR029069">
    <property type="entry name" value="HotDog_dom_sf"/>
</dbReference>
<reference evidence="4" key="1">
    <citation type="submission" date="2021-01" db="EMBL/GenBank/DDBJ databases">
        <title>Modified the classification status of verrucomicrobia.</title>
        <authorList>
            <person name="Feng X."/>
        </authorList>
    </citation>
    <scope>NUCLEOTIDE SEQUENCE</scope>
    <source>
        <strain evidence="4">KCTC 22041</strain>
    </source>
</reference>
<comment type="caution">
    <text evidence="4">The sequence shown here is derived from an EMBL/GenBank/DDBJ whole genome shotgun (WGS) entry which is preliminary data.</text>
</comment>
<evidence type="ECO:0000256" key="1">
    <source>
        <dbReference type="ARBA" id="ARBA00005953"/>
    </source>
</evidence>
<dbReference type="PANTHER" id="PTHR31793:SF27">
    <property type="entry name" value="NOVEL THIOESTERASE SUPERFAMILY DOMAIN AND SAPOSIN A-TYPE DOMAIN CONTAINING PROTEIN (0610012H03RIK)"/>
    <property type="match status" value="1"/>
</dbReference>
<comment type="similarity">
    <text evidence="1">Belongs to the 4-hydroxybenzoyl-CoA thioesterase family.</text>
</comment>
<feature type="domain" description="Thioesterase" evidence="3">
    <location>
        <begin position="21"/>
        <end position="102"/>
    </location>
</feature>
<dbReference type="RefSeq" id="WP_200268318.1">
    <property type="nucleotide sequence ID" value="NZ_JAENIJ010000006.1"/>
</dbReference>
<dbReference type="EMBL" id="JAENIJ010000006">
    <property type="protein sequence ID" value="MBK1881800.1"/>
    <property type="molecule type" value="Genomic_DNA"/>
</dbReference>
<proteinExistence type="inferred from homology"/>
<dbReference type="InterPro" id="IPR006683">
    <property type="entry name" value="Thioestr_dom"/>
</dbReference>
<protein>
    <submittedName>
        <fullName evidence="4">Acyl-CoA thioesterase</fullName>
    </submittedName>
</protein>
<organism evidence="4 5">
    <name type="scientific">Luteolibacter pohnpeiensis</name>
    <dbReference type="NCBI Taxonomy" id="454153"/>
    <lineage>
        <taxon>Bacteria</taxon>
        <taxon>Pseudomonadati</taxon>
        <taxon>Verrucomicrobiota</taxon>
        <taxon>Verrucomicrobiia</taxon>
        <taxon>Verrucomicrobiales</taxon>
        <taxon>Verrucomicrobiaceae</taxon>
        <taxon>Luteolibacter</taxon>
    </lineage>
</organism>
<sequence length="132" mass="14772">MENPLHRQAFEVAFGDTDASGWMHFPKIFTYVEAAEHAYLRSRGVLVFARDQGGWPRVKVECDYKRPFLSGDPLEVQLRIARIGGASLTWEFEVYNAAQELAAVGSIVSVRVNHLGRPQEISAEERAALLPS</sequence>
<evidence type="ECO:0000259" key="3">
    <source>
        <dbReference type="Pfam" id="PF03061"/>
    </source>
</evidence>